<evidence type="ECO:0000313" key="2">
    <source>
        <dbReference type="EMBL" id="QNO53366.1"/>
    </source>
</evidence>
<accession>A0A7G9YZD2</accession>
<feature type="compositionally biased region" description="Low complexity" evidence="1">
    <location>
        <begin position="94"/>
        <end position="112"/>
    </location>
</feature>
<feature type="region of interest" description="Disordered" evidence="1">
    <location>
        <begin position="93"/>
        <end position="112"/>
    </location>
</feature>
<dbReference type="AlphaFoldDB" id="A0A7G9YZD2"/>
<dbReference type="InterPro" id="IPR016031">
    <property type="entry name" value="Trp_RNA-bd_attenuator-like_dom"/>
</dbReference>
<dbReference type="SUPFAM" id="SSF51219">
    <property type="entry name" value="TRAP-like"/>
    <property type="match status" value="1"/>
</dbReference>
<dbReference type="PANTHER" id="PTHR43657">
    <property type="entry name" value="TRYPTOPHAN RNA-BINDING ATTENUATOR PROTEIN-LIKE PROTEIN"/>
    <property type="match status" value="1"/>
</dbReference>
<organism evidence="2">
    <name type="scientific">Candidatus Methanophagaceae archaeon ANME-1 ERB6</name>
    <dbReference type="NCBI Taxonomy" id="2759912"/>
    <lineage>
        <taxon>Archaea</taxon>
        <taxon>Methanobacteriati</taxon>
        <taxon>Methanobacteriota</taxon>
        <taxon>Stenosarchaea group</taxon>
        <taxon>Methanomicrobia</taxon>
        <taxon>Candidatus Methanophagales</taxon>
        <taxon>Candidatus Methanophagaceae</taxon>
    </lineage>
</organism>
<dbReference type="Gene3D" id="3.60.160.10">
    <property type="entry name" value="Mitochondrial biogenesis AIM24"/>
    <property type="match status" value="1"/>
</dbReference>
<dbReference type="InterPro" id="IPR036983">
    <property type="entry name" value="AIM24_sf"/>
</dbReference>
<protein>
    <recommendedName>
        <fullName evidence="3">TIGR00266 family protein</fullName>
    </recommendedName>
</protein>
<dbReference type="Pfam" id="PF01987">
    <property type="entry name" value="AIM24"/>
    <property type="match status" value="1"/>
</dbReference>
<evidence type="ECO:0000256" key="1">
    <source>
        <dbReference type="SAM" id="MobiDB-lite"/>
    </source>
</evidence>
<reference evidence="2" key="1">
    <citation type="submission" date="2020-06" db="EMBL/GenBank/DDBJ databases">
        <title>Unique genomic features of the anaerobic methanotrophic archaea.</title>
        <authorList>
            <person name="Chadwick G.L."/>
            <person name="Skennerton C.T."/>
            <person name="Laso-Perez R."/>
            <person name="Leu A.O."/>
            <person name="Speth D.R."/>
            <person name="Yu H."/>
            <person name="Morgan-Lang C."/>
            <person name="Hatzenpichler R."/>
            <person name="Goudeau D."/>
            <person name="Malmstrom R."/>
            <person name="Brazelton W.J."/>
            <person name="Woyke T."/>
            <person name="Hallam S.J."/>
            <person name="Tyson G.W."/>
            <person name="Wegener G."/>
            <person name="Boetius A."/>
            <person name="Orphan V."/>
        </authorList>
    </citation>
    <scope>NUCLEOTIDE SEQUENCE</scope>
</reference>
<name>A0A7G9YZD2_9EURY</name>
<dbReference type="InterPro" id="IPR002838">
    <property type="entry name" value="AIM24"/>
</dbReference>
<gene>
    <name evidence="2" type="ORF">KFLEFLPM_00020</name>
</gene>
<dbReference type="PANTHER" id="PTHR43657:SF1">
    <property type="entry name" value="ALTERED INHERITANCE OF MITOCHONDRIA PROTEIN 24, MITOCHONDRIAL"/>
    <property type="match status" value="1"/>
</dbReference>
<evidence type="ECO:0008006" key="3">
    <source>
        <dbReference type="Google" id="ProtNLM"/>
    </source>
</evidence>
<proteinExistence type="predicted"/>
<dbReference type="EMBL" id="MT631539">
    <property type="protein sequence ID" value="QNO53366.1"/>
    <property type="molecule type" value="Genomic_DNA"/>
</dbReference>
<sequence>MKRLGGNGTAFIHACGDFVEMDLAHGEVVKVDTGSVVGFDSSVGYDITMAGNVKSMLFGGEGIFLTTLRGPGHVILQSMTIANLAAALRPFMPSGTSGRSSSPLSIGGLLGD</sequence>